<dbReference type="InterPro" id="IPR009030">
    <property type="entry name" value="Growth_fac_rcpt_cys_sf"/>
</dbReference>
<reference evidence="4 5" key="1">
    <citation type="submission" date="2021-06" db="EMBL/GenBank/DDBJ databases">
        <authorList>
            <person name="Palmer J.M."/>
        </authorList>
    </citation>
    <scope>NUCLEOTIDE SEQUENCE [LARGE SCALE GENOMIC DNA]</scope>
    <source>
        <strain evidence="4 5">XR_2019</strain>
        <tissue evidence="4">Muscle</tissue>
    </source>
</reference>
<evidence type="ECO:0000313" key="4">
    <source>
        <dbReference type="EMBL" id="MEQ2275827.1"/>
    </source>
</evidence>
<comment type="caution">
    <text evidence="4">The sequence shown here is derived from an EMBL/GenBank/DDBJ whole genome shotgun (WGS) entry which is preliminary data.</text>
</comment>
<evidence type="ECO:0000256" key="1">
    <source>
        <dbReference type="ARBA" id="ARBA00022729"/>
    </source>
</evidence>
<protein>
    <recommendedName>
        <fullName evidence="3">MRH domain-containing protein</fullName>
    </recommendedName>
</protein>
<accession>A0ABV0X5G4</accession>
<dbReference type="PANTHER" id="PTHR22727:SF3">
    <property type="entry name" value="ENDOSOME_LYSOSOME-ASSOCIATED APOPTOSIS AND AUTOPHAGY REGULATOR FAMILY MEMBER 2"/>
    <property type="match status" value="1"/>
</dbReference>
<dbReference type="InterPro" id="IPR056607">
    <property type="entry name" value="Elapor1/2_MRH"/>
</dbReference>
<dbReference type="Pfam" id="PF23087">
    <property type="entry name" value="MRH_ELAPOR1_9th"/>
    <property type="match status" value="1"/>
</dbReference>
<evidence type="ECO:0000256" key="2">
    <source>
        <dbReference type="ARBA" id="ARBA00023157"/>
    </source>
</evidence>
<dbReference type="EMBL" id="JAHRIM010082987">
    <property type="protein sequence ID" value="MEQ2275827.1"/>
    <property type="molecule type" value="Genomic_DNA"/>
</dbReference>
<dbReference type="Proteomes" id="UP001444071">
    <property type="component" value="Unassembled WGS sequence"/>
</dbReference>
<sequence length="358" mass="39037">MMDINRKSTTVVQSWEKTQKRQTYTHVMTKNAPVSYTWAFQRTNQPSDVRRKVNDVARIFSITVTNAVDGVSSSCQACALSTQPSGSACVPCPPGHYIDSLTSKCLECPHNSYLEPHRTQGSEACKACGPSSRSDKDHRLCYSDCHFTHTEGNVTLTFDFSLLNSAGSLMNGPKFTSKGTKYFHMFNISLCGGQDRMAVCTDNVTDVSVSSSQSEKAEGPSAVKTFICQSTIIPASRQGFHAALSSQSINLADTFLGRSAVVTLRCNPDMSNKGVMSVPRLEYKYSRLVMSANKECEMPVADSCAVMEGENEGDMEDEVVYTKPSLLGKLKAIASKGNGESYENVQLSSSHSKALVWS</sequence>
<proteinExistence type="predicted"/>
<dbReference type="Gene3D" id="2.10.50.10">
    <property type="entry name" value="Tumor Necrosis Factor Receptor, subunit A, domain 2"/>
    <property type="match status" value="1"/>
</dbReference>
<feature type="domain" description="MRH" evidence="3">
    <location>
        <begin position="143"/>
        <end position="306"/>
    </location>
</feature>
<evidence type="ECO:0000313" key="5">
    <source>
        <dbReference type="Proteomes" id="UP001444071"/>
    </source>
</evidence>
<dbReference type="InterPro" id="IPR044865">
    <property type="entry name" value="MRH_dom"/>
</dbReference>
<dbReference type="SMART" id="SM01411">
    <property type="entry name" value="Ephrin_rec_like"/>
    <property type="match status" value="1"/>
</dbReference>
<dbReference type="PANTHER" id="PTHR22727">
    <property type="entry name" value="PROTEIN CBG13728"/>
    <property type="match status" value="1"/>
</dbReference>
<keyword evidence="1" id="KW-0732">Signal</keyword>
<keyword evidence="5" id="KW-1185">Reference proteome</keyword>
<evidence type="ECO:0000259" key="3">
    <source>
        <dbReference type="PROSITE" id="PS51914"/>
    </source>
</evidence>
<gene>
    <name evidence="4" type="ORF">XENORESO_009360</name>
</gene>
<dbReference type="SUPFAM" id="SSF57184">
    <property type="entry name" value="Growth factor receptor domain"/>
    <property type="match status" value="1"/>
</dbReference>
<dbReference type="InterPro" id="IPR056608">
    <property type="entry name" value="Elapor1/2_GBD"/>
</dbReference>
<organism evidence="4 5">
    <name type="scientific">Xenotaenia resolanae</name>
    <dbReference type="NCBI Taxonomy" id="208358"/>
    <lineage>
        <taxon>Eukaryota</taxon>
        <taxon>Metazoa</taxon>
        <taxon>Chordata</taxon>
        <taxon>Craniata</taxon>
        <taxon>Vertebrata</taxon>
        <taxon>Euteleostomi</taxon>
        <taxon>Actinopterygii</taxon>
        <taxon>Neopterygii</taxon>
        <taxon>Teleostei</taxon>
        <taxon>Neoteleostei</taxon>
        <taxon>Acanthomorphata</taxon>
        <taxon>Ovalentaria</taxon>
        <taxon>Atherinomorphae</taxon>
        <taxon>Cyprinodontiformes</taxon>
        <taxon>Goodeidae</taxon>
        <taxon>Xenotaenia</taxon>
    </lineage>
</organism>
<dbReference type="PROSITE" id="PS51914">
    <property type="entry name" value="MRH"/>
    <property type="match status" value="1"/>
</dbReference>
<keyword evidence="2" id="KW-1015">Disulfide bond</keyword>
<dbReference type="InterPro" id="IPR039181">
    <property type="entry name" value="Elapor1/2"/>
</dbReference>
<dbReference type="Pfam" id="PF23031">
    <property type="entry name" value="GBD_ELAPOR1"/>
    <property type="match status" value="1"/>
</dbReference>
<name>A0ABV0X5G4_9TELE</name>